<comment type="caution">
    <text evidence="2">The sequence shown here is derived from an EMBL/GenBank/DDBJ whole genome shotgun (WGS) entry which is preliminary data.</text>
</comment>
<proteinExistence type="predicted"/>
<evidence type="ECO:0000313" key="2">
    <source>
        <dbReference type="EMBL" id="MED6279405.1"/>
    </source>
</evidence>
<evidence type="ECO:0000313" key="3">
    <source>
        <dbReference type="Proteomes" id="UP001352852"/>
    </source>
</evidence>
<protein>
    <submittedName>
        <fullName evidence="2">Uncharacterized protein</fullName>
    </submittedName>
</protein>
<feature type="compositionally biased region" description="Polar residues" evidence="1">
    <location>
        <begin position="64"/>
        <end position="74"/>
    </location>
</feature>
<organism evidence="2 3">
    <name type="scientific">Characodon lateralis</name>
    <dbReference type="NCBI Taxonomy" id="208331"/>
    <lineage>
        <taxon>Eukaryota</taxon>
        <taxon>Metazoa</taxon>
        <taxon>Chordata</taxon>
        <taxon>Craniata</taxon>
        <taxon>Vertebrata</taxon>
        <taxon>Euteleostomi</taxon>
        <taxon>Actinopterygii</taxon>
        <taxon>Neopterygii</taxon>
        <taxon>Teleostei</taxon>
        <taxon>Neoteleostei</taxon>
        <taxon>Acanthomorphata</taxon>
        <taxon>Ovalentaria</taxon>
        <taxon>Atherinomorphae</taxon>
        <taxon>Cyprinodontiformes</taxon>
        <taxon>Goodeidae</taxon>
        <taxon>Characodon</taxon>
    </lineage>
</organism>
<feature type="region of interest" description="Disordered" evidence="1">
    <location>
        <begin position="24"/>
        <end position="74"/>
    </location>
</feature>
<sequence>MLSFLWNAGIGWTIPKPDFLEHHRPQLGKTWSSGEPIPGGASRPEEHVGPSSKKVPTHPRATSIALQASLSSGS</sequence>
<name>A0ABU7DZP5_9TELE</name>
<accession>A0ABU7DZP5</accession>
<keyword evidence="3" id="KW-1185">Reference proteome</keyword>
<dbReference type="Proteomes" id="UP001352852">
    <property type="component" value="Unassembled WGS sequence"/>
</dbReference>
<dbReference type="EMBL" id="JAHUTJ010041005">
    <property type="protein sequence ID" value="MED6279405.1"/>
    <property type="molecule type" value="Genomic_DNA"/>
</dbReference>
<evidence type="ECO:0000256" key="1">
    <source>
        <dbReference type="SAM" id="MobiDB-lite"/>
    </source>
</evidence>
<gene>
    <name evidence="2" type="ORF">CHARACLAT_000533</name>
</gene>
<reference evidence="2 3" key="1">
    <citation type="submission" date="2021-06" db="EMBL/GenBank/DDBJ databases">
        <authorList>
            <person name="Palmer J.M."/>
        </authorList>
    </citation>
    <scope>NUCLEOTIDE SEQUENCE [LARGE SCALE GENOMIC DNA]</scope>
    <source>
        <strain evidence="2 3">CL_MEX2019</strain>
        <tissue evidence="2">Muscle</tissue>
    </source>
</reference>